<evidence type="ECO:0000313" key="8">
    <source>
        <dbReference type="Proteomes" id="UP001597094"/>
    </source>
</evidence>
<keyword evidence="7" id="KW-0436">Ligase</keyword>
<feature type="transmembrane region" description="Helical" evidence="5">
    <location>
        <begin position="51"/>
        <end position="71"/>
    </location>
</feature>
<feature type="transmembrane region" description="Helical" evidence="5">
    <location>
        <begin position="111"/>
        <end position="131"/>
    </location>
</feature>
<dbReference type="PANTHER" id="PTHR37422:SF13">
    <property type="entry name" value="LIPOPOLYSACCHARIDE BIOSYNTHESIS PROTEIN PA4999-RELATED"/>
    <property type="match status" value="1"/>
</dbReference>
<feature type="transmembrane region" description="Helical" evidence="5">
    <location>
        <begin position="321"/>
        <end position="342"/>
    </location>
</feature>
<organism evidence="7 8">
    <name type="scientific">Pontibacter rugosus</name>
    <dbReference type="NCBI Taxonomy" id="1745966"/>
    <lineage>
        <taxon>Bacteria</taxon>
        <taxon>Pseudomonadati</taxon>
        <taxon>Bacteroidota</taxon>
        <taxon>Cytophagia</taxon>
        <taxon>Cytophagales</taxon>
        <taxon>Hymenobacteraceae</taxon>
        <taxon>Pontibacter</taxon>
    </lineage>
</organism>
<evidence type="ECO:0000256" key="5">
    <source>
        <dbReference type="SAM" id="Phobius"/>
    </source>
</evidence>
<feature type="transmembrane region" description="Helical" evidence="5">
    <location>
        <begin position="83"/>
        <end position="99"/>
    </location>
</feature>
<feature type="transmembrane region" description="Helical" evidence="5">
    <location>
        <begin position="143"/>
        <end position="164"/>
    </location>
</feature>
<keyword evidence="4 5" id="KW-0472">Membrane</keyword>
<keyword evidence="8" id="KW-1185">Reference proteome</keyword>
<protein>
    <submittedName>
        <fullName evidence="7">O-antigen ligase family protein</fullName>
    </submittedName>
</protein>
<feature type="transmembrane region" description="Helical" evidence="5">
    <location>
        <begin position="354"/>
        <end position="374"/>
    </location>
</feature>
<keyword evidence="2 5" id="KW-0812">Transmembrane</keyword>
<evidence type="ECO:0000259" key="6">
    <source>
        <dbReference type="Pfam" id="PF04932"/>
    </source>
</evidence>
<comment type="caution">
    <text evidence="7">The sequence shown here is derived from an EMBL/GenBank/DDBJ whole genome shotgun (WGS) entry which is preliminary data.</text>
</comment>
<dbReference type="EMBL" id="JBHTLD010000223">
    <property type="protein sequence ID" value="MFD1188160.1"/>
    <property type="molecule type" value="Genomic_DNA"/>
</dbReference>
<dbReference type="GO" id="GO:0016874">
    <property type="term" value="F:ligase activity"/>
    <property type="evidence" value="ECO:0007669"/>
    <property type="project" value="UniProtKB-KW"/>
</dbReference>
<comment type="subcellular location">
    <subcellularLocation>
        <location evidence="1">Membrane</location>
        <topology evidence="1">Multi-pass membrane protein</topology>
    </subcellularLocation>
</comment>
<evidence type="ECO:0000313" key="7">
    <source>
        <dbReference type="EMBL" id="MFD1188160.1"/>
    </source>
</evidence>
<dbReference type="RefSeq" id="WP_377531237.1">
    <property type="nucleotide sequence ID" value="NZ_JBHTLD010000223.1"/>
</dbReference>
<evidence type="ECO:0000256" key="1">
    <source>
        <dbReference type="ARBA" id="ARBA00004141"/>
    </source>
</evidence>
<evidence type="ECO:0000256" key="4">
    <source>
        <dbReference type="ARBA" id="ARBA00023136"/>
    </source>
</evidence>
<dbReference type="InterPro" id="IPR007016">
    <property type="entry name" value="O-antigen_ligase-rel_domated"/>
</dbReference>
<proteinExistence type="predicted"/>
<feature type="transmembrane region" description="Helical" evidence="5">
    <location>
        <begin position="215"/>
        <end position="239"/>
    </location>
</feature>
<gene>
    <name evidence="7" type="ORF">ACFQ2O_18250</name>
</gene>
<dbReference type="PANTHER" id="PTHR37422">
    <property type="entry name" value="TEICHURONIC ACID BIOSYNTHESIS PROTEIN TUAE"/>
    <property type="match status" value="1"/>
</dbReference>
<feature type="domain" description="O-antigen ligase-related" evidence="6">
    <location>
        <begin position="173"/>
        <end position="334"/>
    </location>
</feature>
<dbReference type="InterPro" id="IPR051533">
    <property type="entry name" value="WaaL-like"/>
</dbReference>
<evidence type="ECO:0000256" key="3">
    <source>
        <dbReference type="ARBA" id="ARBA00022989"/>
    </source>
</evidence>
<feature type="transmembrane region" description="Helical" evidence="5">
    <location>
        <begin position="176"/>
        <end position="203"/>
    </location>
</feature>
<dbReference type="Proteomes" id="UP001597094">
    <property type="component" value="Unassembled WGS sequence"/>
</dbReference>
<name>A0ABW3SU96_9BACT</name>
<evidence type="ECO:0000256" key="2">
    <source>
        <dbReference type="ARBA" id="ARBA00022692"/>
    </source>
</evidence>
<reference evidence="8" key="1">
    <citation type="journal article" date="2019" name="Int. J. Syst. Evol. Microbiol.">
        <title>The Global Catalogue of Microorganisms (GCM) 10K type strain sequencing project: providing services to taxonomists for standard genome sequencing and annotation.</title>
        <authorList>
            <consortium name="The Broad Institute Genomics Platform"/>
            <consortium name="The Broad Institute Genome Sequencing Center for Infectious Disease"/>
            <person name="Wu L."/>
            <person name="Ma J."/>
        </authorList>
    </citation>
    <scope>NUCLEOTIDE SEQUENCE [LARGE SCALE GENOMIC DNA]</scope>
    <source>
        <strain evidence="8">JCM 31319</strain>
    </source>
</reference>
<accession>A0ABW3SU96</accession>
<sequence>MLILTMDNMFLELLAPENPDLQGTILNMLVQGMAVISLGYSTLYFQRMSPFMRFIFALLLLYLFALVYESYYKYNTFMVYPHVFLKLFLFCFVFFIYTFHKNNPLPHFKHVLWFILICFVLNSVLIHPEALSLSAFTSHERGIVASSVYMLMIPFFYFLTTYFYKGDTPNLLGAFFLAFLIIFFQHRTVWICTALGLAIYYLLIRFKVGKSLHIIAKLMPIVLIAVVAGFVGSALVFSIHPEVIVKFQESFSDIENFESQGTGAWRYMQWLSYWPFIEENPFFGLRFEGFELPIQFYREDNDKPMFEDGYGHFFHSFYVDVLFYLGSAGLLIYVLIIGYIIVNTIKSKRLSIDQIVLLSFVLTGPLFGLSYVFTPFYYGITGWCIVALEEDVSGPITFLKESAQRMRLKRSALNTQKVT</sequence>
<keyword evidence="3 5" id="KW-1133">Transmembrane helix</keyword>
<dbReference type="Pfam" id="PF04932">
    <property type="entry name" value="Wzy_C"/>
    <property type="match status" value="1"/>
</dbReference>